<evidence type="ECO:0000313" key="3">
    <source>
        <dbReference type="Proteomes" id="UP001595896"/>
    </source>
</evidence>
<dbReference type="SUPFAM" id="SSF51695">
    <property type="entry name" value="PLC-like phosphodiesterases"/>
    <property type="match status" value="1"/>
</dbReference>
<reference evidence="3" key="1">
    <citation type="journal article" date="2019" name="Int. J. Syst. Evol. Microbiol.">
        <title>The Global Catalogue of Microorganisms (GCM) 10K type strain sequencing project: providing services to taxonomists for standard genome sequencing and annotation.</title>
        <authorList>
            <consortium name="The Broad Institute Genomics Platform"/>
            <consortium name="The Broad Institute Genome Sequencing Center for Infectious Disease"/>
            <person name="Wu L."/>
            <person name="Ma J."/>
        </authorList>
    </citation>
    <scope>NUCLEOTIDE SEQUENCE [LARGE SCALE GENOMIC DNA]</scope>
    <source>
        <strain evidence="3">JCM 12165</strain>
    </source>
</reference>
<name>A0ABV9NXS1_9BACI</name>
<dbReference type="PANTHER" id="PTHR46211:SF14">
    <property type="entry name" value="GLYCEROPHOSPHODIESTER PHOSPHODIESTERASE"/>
    <property type="match status" value="1"/>
</dbReference>
<dbReference type="RefSeq" id="WP_377910735.1">
    <property type="nucleotide sequence ID" value="NZ_JBHSGK010000021.1"/>
</dbReference>
<dbReference type="Proteomes" id="UP001595896">
    <property type="component" value="Unassembled WGS sequence"/>
</dbReference>
<feature type="domain" description="GP-PDE" evidence="1">
    <location>
        <begin position="1"/>
        <end position="238"/>
    </location>
</feature>
<dbReference type="Pfam" id="PF03009">
    <property type="entry name" value="GDPD"/>
    <property type="match status" value="1"/>
</dbReference>
<dbReference type="InterPro" id="IPR017946">
    <property type="entry name" value="PLC-like_Pdiesterase_TIM-brl"/>
</dbReference>
<evidence type="ECO:0000259" key="1">
    <source>
        <dbReference type="PROSITE" id="PS51704"/>
    </source>
</evidence>
<keyword evidence="3" id="KW-1185">Reference proteome</keyword>
<dbReference type="Gene3D" id="3.20.20.190">
    <property type="entry name" value="Phosphatidylinositol (PI) phosphodiesterase"/>
    <property type="match status" value="1"/>
</dbReference>
<dbReference type="InterPro" id="IPR030395">
    <property type="entry name" value="GP_PDE_dom"/>
</dbReference>
<dbReference type="EMBL" id="JBHSGK010000021">
    <property type="protein sequence ID" value="MFC4738147.1"/>
    <property type="molecule type" value="Genomic_DNA"/>
</dbReference>
<dbReference type="PANTHER" id="PTHR46211">
    <property type="entry name" value="GLYCEROPHOSPHORYL DIESTER PHOSPHODIESTERASE"/>
    <property type="match status" value="1"/>
</dbReference>
<evidence type="ECO:0000313" key="2">
    <source>
        <dbReference type="EMBL" id="MFC4738147.1"/>
    </source>
</evidence>
<comment type="caution">
    <text evidence="2">The sequence shown here is derived from an EMBL/GenBank/DDBJ whole genome shotgun (WGS) entry which is preliminary data.</text>
</comment>
<gene>
    <name evidence="2" type="ORF">ACFO4L_16370</name>
</gene>
<protein>
    <submittedName>
        <fullName evidence="2">Glycerophosphodiester phosphodiesterase</fullName>
    </submittedName>
</protein>
<accession>A0ABV9NXS1</accession>
<organism evidence="2 3">
    <name type="scientific">Bacillus daqingensis</name>
    <dbReference type="NCBI Taxonomy" id="872396"/>
    <lineage>
        <taxon>Bacteria</taxon>
        <taxon>Bacillati</taxon>
        <taxon>Bacillota</taxon>
        <taxon>Bacilli</taxon>
        <taxon>Bacillales</taxon>
        <taxon>Bacillaceae</taxon>
        <taxon>Bacillus</taxon>
    </lineage>
</organism>
<dbReference type="PROSITE" id="PS51704">
    <property type="entry name" value="GP_PDE"/>
    <property type="match status" value="1"/>
</dbReference>
<proteinExistence type="predicted"/>
<sequence>MEIIGHRGFKRQYPENTMLSFKKAAEYPIDGIECDVHFSSDSVPFIIHDPTVDRTTYKSGNVNTFSAKELIHLRADKEYDRRYPDAVIPSLEELCTWIAATNLTLHLELKQQVHVKAGVFADGCLAVLRKHGLVERTVISTFYHSYIAEVKRRQPTISTALLTKTPFRRGGKYAEKVQADGIHIRHGVQSSMYYRPWMKQGLTVRAYNCKTKADFSRCRRSGLTGVITDDPALMTSLLKL</sequence>